<feature type="transmembrane region" description="Helical" evidence="3">
    <location>
        <begin position="5"/>
        <end position="25"/>
    </location>
</feature>
<feature type="transmembrane region" description="Helical" evidence="3">
    <location>
        <begin position="70"/>
        <end position="99"/>
    </location>
</feature>
<accession>A0A252B5N6</accession>
<feature type="domain" description="Calcineurin-like phosphoesterase" evidence="4">
    <location>
        <begin position="152"/>
        <end position="318"/>
    </location>
</feature>
<reference evidence="5 6" key="1">
    <citation type="submission" date="2014-06" db="EMBL/GenBank/DDBJ databases">
        <authorList>
            <person name="Ju J."/>
            <person name="Zhang J."/>
        </authorList>
    </citation>
    <scope>NUCLEOTIDE SEQUENCE [LARGE SCALE GENOMIC DNA]</scope>
    <source>
        <strain evidence="5">DmW_048</strain>
    </source>
</reference>
<dbReference type="PANTHER" id="PTHR31302:SF31">
    <property type="entry name" value="PHOSPHODIESTERASE YAEI"/>
    <property type="match status" value="1"/>
</dbReference>
<feature type="transmembrane region" description="Helical" evidence="3">
    <location>
        <begin position="31"/>
        <end position="50"/>
    </location>
</feature>
<dbReference type="CDD" id="cd07385">
    <property type="entry name" value="MPP_YkuE_C"/>
    <property type="match status" value="1"/>
</dbReference>
<dbReference type="AlphaFoldDB" id="A0A252B5N6"/>
<dbReference type="GO" id="GO:0016020">
    <property type="term" value="C:membrane"/>
    <property type="evidence" value="ECO:0007669"/>
    <property type="project" value="GOC"/>
</dbReference>
<dbReference type="Gene3D" id="3.60.21.10">
    <property type="match status" value="1"/>
</dbReference>
<dbReference type="InterPro" id="IPR029052">
    <property type="entry name" value="Metallo-depent_PP-like"/>
</dbReference>
<proteinExistence type="predicted"/>
<evidence type="ECO:0000256" key="1">
    <source>
        <dbReference type="ARBA" id="ARBA00022723"/>
    </source>
</evidence>
<sequence length="377" mass="40515">MRVLIVVRIIVFGLLLSIVILNWLWPLPLPVAVKSLVSAFVIIASQYQLWSRLSSGSIFAPEFPRPLIILFNWAVGTILFLTLFQLVLDLGTLVVALIAWQPVFIGTSARVAVGALAGLLAAVGVANALRVPHVRDVTVTIRGLSPLFDGYRLLQLSDLHITRLFSAKWASRVVARANAASADLMVVTGDFIDGSVDMRRADIAPLAGLRAPDGVLAAPGNHEYFFDYAAWIRHLSGLGVDMLENQHRIITRGAARLVIAGVTDRSARQHGQIEPDLDTALVGAPPDAPVVLLDHQPGDAPAAAARGVALQLSGHTHGGMIRGLDRLVARGNNGFVSGRYQVDGMTLYVSNGTGLWPGFALRLGVPAEITRFHLRAE</sequence>
<evidence type="ECO:0000256" key="3">
    <source>
        <dbReference type="SAM" id="Phobius"/>
    </source>
</evidence>
<dbReference type="GO" id="GO:0046872">
    <property type="term" value="F:metal ion binding"/>
    <property type="evidence" value="ECO:0007669"/>
    <property type="project" value="UniProtKB-KW"/>
</dbReference>
<dbReference type="GO" id="GO:0009245">
    <property type="term" value="P:lipid A biosynthetic process"/>
    <property type="evidence" value="ECO:0007669"/>
    <property type="project" value="TreeGrafter"/>
</dbReference>
<evidence type="ECO:0000313" key="6">
    <source>
        <dbReference type="Proteomes" id="UP000194999"/>
    </source>
</evidence>
<keyword evidence="3" id="KW-1133">Transmembrane helix</keyword>
<evidence type="ECO:0000256" key="2">
    <source>
        <dbReference type="ARBA" id="ARBA00022801"/>
    </source>
</evidence>
<protein>
    <submittedName>
        <fullName evidence="5">Metallophosphoesterase</fullName>
    </submittedName>
</protein>
<dbReference type="InterPro" id="IPR051158">
    <property type="entry name" value="Metallophosphoesterase_sf"/>
</dbReference>
<name>A0A252B5N6_9PROT</name>
<comment type="caution">
    <text evidence="5">The sequence shown here is derived from an EMBL/GenBank/DDBJ whole genome shotgun (WGS) entry which is preliminary data.</text>
</comment>
<dbReference type="EMBL" id="JOOY01000066">
    <property type="protein sequence ID" value="OUI99577.1"/>
    <property type="molecule type" value="Genomic_DNA"/>
</dbReference>
<dbReference type="InterPro" id="IPR004843">
    <property type="entry name" value="Calcineurin-like_PHP"/>
</dbReference>
<feature type="transmembrane region" description="Helical" evidence="3">
    <location>
        <begin position="111"/>
        <end position="129"/>
    </location>
</feature>
<keyword evidence="3" id="KW-0472">Membrane</keyword>
<dbReference type="Proteomes" id="UP000194999">
    <property type="component" value="Unassembled WGS sequence"/>
</dbReference>
<gene>
    <name evidence="5" type="ORF">HK15_11230</name>
</gene>
<evidence type="ECO:0000313" key="5">
    <source>
        <dbReference type="EMBL" id="OUI99577.1"/>
    </source>
</evidence>
<dbReference type="GO" id="GO:0008758">
    <property type="term" value="F:UDP-2,3-diacylglucosamine hydrolase activity"/>
    <property type="evidence" value="ECO:0007669"/>
    <property type="project" value="TreeGrafter"/>
</dbReference>
<organism evidence="5 6">
    <name type="scientific">Acetobacter orientalis</name>
    <dbReference type="NCBI Taxonomy" id="146474"/>
    <lineage>
        <taxon>Bacteria</taxon>
        <taxon>Pseudomonadati</taxon>
        <taxon>Pseudomonadota</taxon>
        <taxon>Alphaproteobacteria</taxon>
        <taxon>Acetobacterales</taxon>
        <taxon>Acetobacteraceae</taxon>
        <taxon>Acetobacter</taxon>
    </lineage>
</organism>
<dbReference type="PANTHER" id="PTHR31302">
    <property type="entry name" value="TRANSMEMBRANE PROTEIN WITH METALLOPHOSPHOESTERASE DOMAIN-RELATED"/>
    <property type="match status" value="1"/>
</dbReference>
<dbReference type="Pfam" id="PF00149">
    <property type="entry name" value="Metallophos"/>
    <property type="match status" value="1"/>
</dbReference>
<dbReference type="SUPFAM" id="SSF56300">
    <property type="entry name" value="Metallo-dependent phosphatases"/>
    <property type="match status" value="1"/>
</dbReference>
<keyword evidence="3" id="KW-0812">Transmembrane</keyword>
<evidence type="ECO:0000259" key="4">
    <source>
        <dbReference type="Pfam" id="PF00149"/>
    </source>
</evidence>
<keyword evidence="1" id="KW-0479">Metal-binding</keyword>
<keyword evidence="2" id="KW-0378">Hydrolase</keyword>